<evidence type="ECO:0000256" key="16">
    <source>
        <dbReference type="ARBA" id="ARBA00023180"/>
    </source>
</evidence>
<evidence type="ECO:0000256" key="1">
    <source>
        <dbReference type="ARBA" id="ARBA00004167"/>
    </source>
</evidence>
<dbReference type="InterPro" id="IPR055414">
    <property type="entry name" value="LRR_R13L4/SHOC2-like"/>
</dbReference>
<keyword evidence="7 18" id="KW-0812">Transmembrane</keyword>
<evidence type="ECO:0000256" key="9">
    <source>
        <dbReference type="ARBA" id="ARBA00022737"/>
    </source>
</evidence>
<dbReference type="GO" id="GO:0004674">
    <property type="term" value="F:protein serine/threonine kinase activity"/>
    <property type="evidence" value="ECO:0007669"/>
    <property type="project" value="UniProtKB-KW"/>
</dbReference>
<dbReference type="PaxDb" id="65489-OBART08G05850.1"/>
<dbReference type="GO" id="GO:0005886">
    <property type="term" value="C:plasma membrane"/>
    <property type="evidence" value="ECO:0007669"/>
    <property type="project" value="TreeGrafter"/>
</dbReference>
<dbReference type="PROSITE" id="PS50011">
    <property type="entry name" value="PROTEIN_KINASE_DOM"/>
    <property type="match status" value="2"/>
</dbReference>
<evidence type="ECO:0000256" key="7">
    <source>
        <dbReference type="ARBA" id="ARBA00022692"/>
    </source>
</evidence>
<keyword evidence="9" id="KW-0677">Repeat</keyword>
<dbReference type="InterPro" id="IPR008271">
    <property type="entry name" value="Ser/Thr_kinase_AS"/>
</dbReference>
<evidence type="ECO:0000256" key="13">
    <source>
        <dbReference type="ARBA" id="ARBA00022989"/>
    </source>
</evidence>
<keyword evidence="14 18" id="KW-0472">Membrane</keyword>
<dbReference type="Pfam" id="PF00560">
    <property type="entry name" value="LRR_1"/>
    <property type="match status" value="2"/>
</dbReference>
<keyword evidence="10" id="KW-0547">Nucleotide-binding</keyword>
<keyword evidence="4" id="KW-0597">Phosphoprotein</keyword>
<comment type="subcellular location">
    <subcellularLocation>
        <location evidence="1">Membrane</location>
        <topology evidence="1">Single-pass membrane protein</topology>
    </subcellularLocation>
</comment>
<dbReference type="SMART" id="SM00220">
    <property type="entry name" value="S_TKc"/>
    <property type="match status" value="2"/>
</dbReference>
<dbReference type="Pfam" id="PF11721">
    <property type="entry name" value="Malectin"/>
    <property type="match status" value="2"/>
</dbReference>
<dbReference type="Gene3D" id="1.10.510.10">
    <property type="entry name" value="Transferase(Phosphotransferase) domain 1"/>
    <property type="match status" value="2"/>
</dbReference>
<dbReference type="Pfam" id="PF07714">
    <property type="entry name" value="PK_Tyr_Ser-Thr"/>
    <property type="match status" value="2"/>
</dbReference>
<feature type="chain" id="PRO_5002263611" description="non-specific serine/threonine protein kinase" evidence="19">
    <location>
        <begin position="27"/>
        <end position="1886"/>
    </location>
</feature>
<evidence type="ECO:0000256" key="18">
    <source>
        <dbReference type="SAM" id="Phobius"/>
    </source>
</evidence>
<keyword evidence="11" id="KW-0418">Kinase</keyword>
<dbReference type="EnsemblPlants" id="OBART08G05850.1">
    <property type="protein sequence ID" value="OBART08G05850.1"/>
    <property type="gene ID" value="OBART08G05850"/>
</dbReference>
<evidence type="ECO:0000256" key="2">
    <source>
        <dbReference type="ARBA" id="ARBA00012513"/>
    </source>
</evidence>
<evidence type="ECO:0000256" key="15">
    <source>
        <dbReference type="ARBA" id="ARBA00023170"/>
    </source>
</evidence>
<dbReference type="Gramene" id="OBART08G05850.1">
    <property type="protein sequence ID" value="OBART08G05850.1"/>
    <property type="gene ID" value="OBART08G05850"/>
</dbReference>
<dbReference type="eggNOG" id="ENOG502QUW9">
    <property type="taxonomic scope" value="Eukaryota"/>
</dbReference>
<keyword evidence="6" id="KW-0808">Transferase</keyword>
<evidence type="ECO:0000256" key="11">
    <source>
        <dbReference type="ARBA" id="ARBA00022777"/>
    </source>
</evidence>
<evidence type="ECO:0000256" key="8">
    <source>
        <dbReference type="ARBA" id="ARBA00022729"/>
    </source>
</evidence>
<dbReference type="PANTHER" id="PTHR48006:SF53">
    <property type="entry name" value="OS08G0203400 PROTEIN"/>
    <property type="match status" value="1"/>
</dbReference>
<dbReference type="FunFam" id="3.80.10.10:FF:001380">
    <property type="entry name" value="Os05g0256100 protein"/>
    <property type="match status" value="1"/>
</dbReference>
<dbReference type="InterPro" id="IPR001611">
    <property type="entry name" value="Leu-rich_rpt"/>
</dbReference>
<keyword evidence="3" id="KW-0723">Serine/threonine-protein kinase</keyword>
<evidence type="ECO:0000259" key="20">
    <source>
        <dbReference type="PROSITE" id="PS50011"/>
    </source>
</evidence>
<keyword evidence="22" id="KW-1185">Reference proteome</keyword>
<name>A0A0D3GXB8_9ORYZ</name>
<evidence type="ECO:0000256" key="4">
    <source>
        <dbReference type="ARBA" id="ARBA00022553"/>
    </source>
</evidence>
<reference evidence="21" key="1">
    <citation type="journal article" date="2009" name="Rice">
        <title>De Novo Next Generation Sequencing of Plant Genomes.</title>
        <authorList>
            <person name="Rounsley S."/>
            <person name="Marri P.R."/>
            <person name="Yu Y."/>
            <person name="He R."/>
            <person name="Sisneros N."/>
            <person name="Goicoechea J.L."/>
            <person name="Lee S.J."/>
            <person name="Angelova A."/>
            <person name="Kudrna D."/>
            <person name="Luo M."/>
            <person name="Affourtit J."/>
            <person name="Desany B."/>
            <person name="Knight J."/>
            <person name="Niazi F."/>
            <person name="Egholm M."/>
            <person name="Wing R.A."/>
        </authorList>
    </citation>
    <scope>NUCLEOTIDE SEQUENCE [LARGE SCALE GENOMIC DNA]</scope>
    <source>
        <strain evidence="21">cv. IRGC 105608</strain>
    </source>
</reference>
<dbReference type="STRING" id="65489.A0A0D3GXB8"/>
<dbReference type="InterPro" id="IPR001245">
    <property type="entry name" value="Ser-Thr/Tyr_kinase_cat_dom"/>
</dbReference>
<dbReference type="Proteomes" id="UP000026960">
    <property type="component" value="Chromosome 8"/>
</dbReference>
<dbReference type="FunFam" id="3.80.10.10:FF:000383">
    <property type="entry name" value="Leucine-rich repeat receptor protein kinase EMS1"/>
    <property type="match status" value="1"/>
</dbReference>
<evidence type="ECO:0000256" key="19">
    <source>
        <dbReference type="SAM" id="SignalP"/>
    </source>
</evidence>
<feature type="domain" description="Protein kinase" evidence="20">
    <location>
        <begin position="1461"/>
        <end position="1709"/>
    </location>
</feature>
<feature type="compositionally biased region" description="Low complexity" evidence="17">
    <location>
        <begin position="1728"/>
        <end position="1738"/>
    </location>
</feature>
<reference evidence="21" key="2">
    <citation type="submission" date="2015-03" db="UniProtKB">
        <authorList>
            <consortium name="EnsemblPlants"/>
        </authorList>
    </citation>
    <scope>IDENTIFICATION</scope>
</reference>
<feature type="domain" description="Protein kinase" evidence="20">
    <location>
        <begin position="610"/>
        <end position="884"/>
    </location>
</feature>
<dbReference type="CDD" id="cd14066">
    <property type="entry name" value="STKc_IRAK"/>
    <property type="match status" value="1"/>
</dbReference>
<feature type="signal peptide" evidence="19">
    <location>
        <begin position="1"/>
        <end position="26"/>
    </location>
</feature>
<dbReference type="EC" id="2.7.11.1" evidence="2"/>
<dbReference type="SUPFAM" id="SSF52058">
    <property type="entry name" value="L domain-like"/>
    <property type="match status" value="2"/>
</dbReference>
<dbReference type="PANTHER" id="PTHR48006">
    <property type="entry name" value="LEUCINE-RICH REPEAT-CONTAINING PROTEIN DDB_G0281931-RELATED"/>
    <property type="match status" value="1"/>
</dbReference>
<keyword evidence="5" id="KW-0433">Leucine-rich repeat</keyword>
<dbReference type="InterPro" id="IPR011009">
    <property type="entry name" value="Kinase-like_dom_sf"/>
</dbReference>
<keyword evidence="13 18" id="KW-1133">Transmembrane helix</keyword>
<dbReference type="FunFam" id="2.60.120.430:FF:000002">
    <property type="entry name" value="Leucine-rich repeat receptor-like protein kinase"/>
    <property type="match status" value="2"/>
</dbReference>
<proteinExistence type="predicted"/>
<accession>A0A0D3GXB8</accession>
<dbReference type="FunFam" id="3.30.200.20:FF:000140">
    <property type="entry name" value="Leucine-rich repeat receptor-like protein kinase"/>
    <property type="match status" value="2"/>
</dbReference>
<dbReference type="InterPro" id="IPR000719">
    <property type="entry name" value="Prot_kinase_dom"/>
</dbReference>
<feature type="transmembrane region" description="Helical" evidence="18">
    <location>
        <begin position="550"/>
        <end position="575"/>
    </location>
</feature>
<evidence type="ECO:0000313" key="22">
    <source>
        <dbReference type="Proteomes" id="UP000026960"/>
    </source>
</evidence>
<sequence length="1886" mass="207874">MGGVSGKLVWVLLVMCSSWLIAAVHAQQAATTDPIEVAALEAILGRWGKTTSPLWRMSGEPCRGVPVDGSTDLDGNPKNNPGIKCDCSYNSGTVCHITQLRVYALNVVGQIPAELQNLTYLTYLNLDQNYLSGPIPSFIGQLTALTELHVGFNPLSGSLPKELGNLTNLNLLGISLTNFSGQLPEELGNLTKLRQLYTDSAGLSGPFPSTLSRLKNLKLLRASDNNFTGTIPDFIGSLSNLEDLVLRNCKISGDLGAVDFSKFANLTFLFLGNNSLTGELPDGISPSLTNLDFSYNQLTGSFPSWVTQNNLQLNLVANNFILGSTNIGQLSPQHATSRAKLPPGRYSMFSWFSKIVSDNTMYELDSTNLGDSSYYVTSQTRWGVSNVGKLFQAPNDSKIIHSGEKIQNAVDSELFQTARMSPSSLRYYGLGLENGNYTVLLKFAELGFPDTPTWQSLGRRFFDIYIQGELKEKDFNIRKMAGGKSFTAVYKSYTTTVSKNFLEIHLFWAGKGTCCIPIQGYYGPLISALSITPNFSPTVRNGVPKKKSKAGAIVGIVIAASVLGSAILFGIFMVIKKRRRMAKQQEELYNLVGQPDVFSNAELKLATDNFSSQNILGEGGYGPVYKGVLPDGRVIAVKQLSQSSHQGKSQFVTEVATISAVQHRNLVKLHGCCIDSNTPLLVYEYLKNGSLDKALFGNGSIKLDWATRFEIILGIARGLTYLHEESSVRIVHRDIKASNVLLDTDLTPKISDFGLAKLYDEKKTHVSTGIAGTFGYLAPEYAMRRHLTEKVDVFAFGVVALEIVAGRSNTDNSLEESKIYLFEWAWSLYEKEQALGIVDPRLEEFSRDEVYRVIHVALVCTQGSPYQRPPMSKVVAMLTGDVEVAEVVTKPNYITEWQFKGGNTSYLAMSMREVAALEAILGRWGKTTSPVWSMSGEPCRGVPVDGVTGLDGNPKNNPGIKCDCSYINGTVCHITQLKVYALNVVGQIPAELQNFTYLNYLHVGFNALSGPIPKELGNLTNLNLLGISLTNFTGQLPEELGNLTKLQRLYTDSAGLSGPFPSTFSKLKNLKLLVLRNCRISGDLGAVDFSKFTKLAFLYCLFKYAVLWHRDLSFNNISGNVPQSILNLQMLTDLFLGNNSLTGGLPDGISPSLKNLCRFFIQPAHWKLSLLVYPEQLAIYSTSRAKLPPERHSMFTRFSRINRSIRGSDNTMYELDFTDLGGSSYYVTSETRWGVSNVGKYFQSPNDSKIIYSNEKIQNAVVSELFQTARMSPSSLRYFGLGLENGNYTVLLQFAELGYPDSPTWKSLGRRVFDIYIQGDLKEKDFDIRKMAGGKSFTAVYKSYTTTVSKNFLEIHLFWAGKGTCCIPIQGYYGPLISALSITPNFTPTVRNGVPKRKSKAGAIAGISIGASVVGLAALFGIFMFIKKRRRLAQQQGELYNLVGRPDVFSNAELKLATNNYSSQNILGEGGYGPVYKGMLPDGRVIAVKQLSQSSHQGKNQFVTEVATISSVQHRNLVKLHGKNSLKLDWATRFEIILGIARGLTYLHEESSVRIVHRDIKASNVLLDTDLTPKISDFGLARLYDEKKTHVSTGIAGTFGYLAPEYAMRRHLTEKVDVYAFGVVALETVAGRSNTNNSIEESKIYLLEWAWDLYEKEQAQRIVDPRLEDFNKDEVLRVIHVALLCTQGSPNQRPPMSRVMAVLTGDAEVVEMVTKPSYITEWQYRDGNSTNSESTTSEFSRQKEIDPLTMSPTITGSSHDGSSSNSSVHVFLWLMLVYAFCAAVQAQQAARTDPAEVAALDTILGRWGLRASPAWNISGEPCSGVAIDETGVDNNPNINPAIKCDCSFNAGTVCHIIRLRVFSLNVVGQIPEELQNLTYLNNLYDL</sequence>
<dbReference type="PROSITE" id="PS00108">
    <property type="entry name" value="PROTEIN_KINASE_ST"/>
    <property type="match status" value="2"/>
</dbReference>
<evidence type="ECO:0000313" key="21">
    <source>
        <dbReference type="EnsemblPlants" id="OBART08G05850.1"/>
    </source>
</evidence>
<dbReference type="Gene3D" id="2.60.120.430">
    <property type="entry name" value="Galactose-binding lectin"/>
    <property type="match status" value="2"/>
</dbReference>
<dbReference type="Gene3D" id="3.80.10.10">
    <property type="entry name" value="Ribonuclease Inhibitor"/>
    <property type="match status" value="4"/>
</dbReference>
<keyword evidence="15" id="KW-0675">Receptor</keyword>
<dbReference type="InterPro" id="IPR032675">
    <property type="entry name" value="LRR_dom_sf"/>
</dbReference>
<feature type="transmembrane region" description="Helical" evidence="18">
    <location>
        <begin position="1401"/>
        <end position="1426"/>
    </location>
</feature>
<keyword evidence="16" id="KW-0325">Glycoprotein</keyword>
<evidence type="ECO:0000256" key="14">
    <source>
        <dbReference type="ARBA" id="ARBA00023136"/>
    </source>
</evidence>
<evidence type="ECO:0000256" key="10">
    <source>
        <dbReference type="ARBA" id="ARBA00022741"/>
    </source>
</evidence>
<protein>
    <recommendedName>
        <fullName evidence="2">non-specific serine/threonine protein kinase</fullName>
        <ecNumber evidence="2">2.7.11.1</ecNumber>
    </recommendedName>
</protein>
<organism evidence="21">
    <name type="scientific">Oryza barthii</name>
    <dbReference type="NCBI Taxonomy" id="65489"/>
    <lineage>
        <taxon>Eukaryota</taxon>
        <taxon>Viridiplantae</taxon>
        <taxon>Streptophyta</taxon>
        <taxon>Embryophyta</taxon>
        <taxon>Tracheophyta</taxon>
        <taxon>Spermatophyta</taxon>
        <taxon>Magnoliopsida</taxon>
        <taxon>Liliopsida</taxon>
        <taxon>Poales</taxon>
        <taxon>Poaceae</taxon>
        <taxon>BOP clade</taxon>
        <taxon>Oryzoideae</taxon>
        <taxon>Oryzeae</taxon>
        <taxon>Oryzinae</taxon>
        <taxon>Oryza</taxon>
    </lineage>
</organism>
<dbReference type="Pfam" id="PF23598">
    <property type="entry name" value="LRR_14"/>
    <property type="match status" value="1"/>
</dbReference>
<keyword evidence="12" id="KW-0067">ATP-binding</keyword>
<evidence type="ECO:0000256" key="3">
    <source>
        <dbReference type="ARBA" id="ARBA00022527"/>
    </source>
</evidence>
<dbReference type="FunFam" id="1.10.510.10:FF:000044">
    <property type="entry name" value="Putative LRR receptor-like serine/threonine-protein kinase"/>
    <property type="match status" value="2"/>
</dbReference>
<dbReference type="Gene3D" id="3.30.200.20">
    <property type="entry name" value="Phosphorylase Kinase, domain 1"/>
    <property type="match status" value="2"/>
</dbReference>
<dbReference type="SUPFAM" id="SSF56112">
    <property type="entry name" value="Protein kinase-like (PK-like)"/>
    <property type="match status" value="2"/>
</dbReference>
<evidence type="ECO:0000256" key="5">
    <source>
        <dbReference type="ARBA" id="ARBA00022614"/>
    </source>
</evidence>
<dbReference type="InterPro" id="IPR051824">
    <property type="entry name" value="LRR_Rcpt-Like_S/T_Kinase"/>
</dbReference>
<dbReference type="InterPro" id="IPR021720">
    <property type="entry name" value="Malectin_dom"/>
</dbReference>
<keyword evidence="8 19" id="KW-0732">Signal</keyword>
<feature type="region of interest" description="Disordered" evidence="17">
    <location>
        <begin position="1726"/>
        <end position="1762"/>
    </location>
</feature>
<evidence type="ECO:0000256" key="6">
    <source>
        <dbReference type="ARBA" id="ARBA00022679"/>
    </source>
</evidence>
<dbReference type="Pfam" id="PF00069">
    <property type="entry name" value="Pkinase"/>
    <property type="match status" value="1"/>
</dbReference>
<evidence type="ECO:0000256" key="12">
    <source>
        <dbReference type="ARBA" id="ARBA00022840"/>
    </source>
</evidence>
<evidence type="ECO:0000256" key="17">
    <source>
        <dbReference type="SAM" id="MobiDB-lite"/>
    </source>
</evidence>
<dbReference type="GO" id="GO:0005524">
    <property type="term" value="F:ATP binding"/>
    <property type="evidence" value="ECO:0007669"/>
    <property type="project" value="UniProtKB-KW"/>
</dbReference>